<dbReference type="Gene3D" id="3.40.630.30">
    <property type="match status" value="1"/>
</dbReference>
<dbReference type="InterPro" id="IPR053225">
    <property type="entry name" value="Acyl-CoA_N-acyltransferase"/>
</dbReference>
<evidence type="ECO:0000313" key="3">
    <source>
        <dbReference type="EMBL" id="KAJ4394587.1"/>
    </source>
</evidence>
<evidence type="ECO:0000256" key="1">
    <source>
        <dbReference type="SAM" id="MobiDB-lite"/>
    </source>
</evidence>
<feature type="region of interest" description="Disordered" evidence="1">
    <location>
        <begin position="175"/>
        <end position="194"/>
    </location>
</feature>
<organism evidence="3 4">
    <name type="scientific">Gnomoniopsis smithogilvyi</name>
    <dbReference type="NCBI Taxonomy" id="1191159"/>
    <lineage>
        <taxon>Eukaryota</taxon>
        <taxon>Fungi</taxon>
        <taxon>Dikarya</taxon>
        <taxon>Ascomycota</taxon>
        <taxon>Pezizomycotina</taxon>
        <taxon>Sordariomycetes</taxon>
        <taxon>Sordariomycetidae</taxon>
        <taxon>Diaporthales</taxon>
        <taxon>Gnomoniaceae</taxon>
        <taxon>Gnomoniopsis</taxon>
    </lineage>
</organism>
<sequence>MAPSVLESTGPVPDSLLTPLKEHLPHSFAVLRRAQFTHFPHGTSPYAHFFFASDSPPGSSAGATSPTHYAAAYLDLSVGPETQMFLYSTLQDTGDDLSSLPDADVEHVLDLCTALFARVRQIAAATAAEGRHALHRAHGVMVGNFHEATYRLLVARRGLASSYWNPHDVWLFRVDELPPPPPPPPQQQQPEAEVGGSLGTVAATAPRAGEGLVWSVVHREDVPLIASRTSLPKVADTLMSEPSVAVRDAEGTLIAWGFMGIAGTLSTLHVEEPYRGRGIAKALATKVLREHSFGDDQWGSADVHVDNVQSQGLCKSLGAKKGMRTCWTVINFDSMP</sequence>
<dbReference type="SUPFAM" id="SSF55729">
    <property type="entry name" value="Acyl-CoA N-acyltransferases (Nat)"/>
    <property type="match status" value="1"/>
</dbReference>
<dbReference type="Proteomes" id="UP001140453">
    <property type="component" value="Unassembled WGS sequence"/>
</dbReference>
<dbReference type="GO" id="GO:0016747">
    <property type="term" value="F:acyltransferase activity, transferring groups other than amino-acyl groups"/>
    <property type="evidence" value="ECO:0007669"/>
    <property type="project" value="InterPro"/>
</dbReference>
<proteinExistence type="predicted"/>
<dbReference type="Pfam" id="PF08445">
    <property type="entry name" value="FR47"/>
    <property type="match status" value="1"/>
</dbReference>
<feature type="domain" description="GCN5-related N-acetyltransferase Rv2170-like" evidence="2">
    <location>
        <begin position="247"/>
        <end position="327"/>
    </location>
</feature>
<evidence type="ECO:0000313" key="4">
    <source>
        <dbReference type="Proteomes" id="UP001140453"/>
    </source>
</evidence>
<dbReference type="PANTHER" id="PTHR20958">
    <property type="entry name" value="GLYCINE N-ACYLTRANSFERASE-LIKE PROTEIN"/>
    <property type="match status" value="1"/>
</dbReference>
<dbReference type="OrthoDB" id="61870at2759"/>
<keyword evidence="4" id="KW-1185">Reference proteome</keyword>
<dbReference type="AlphaFoldDB" id="A0A9W9D073"/>
<name>A0A9W9D073_9PEZI</name>
<feature type="compositionally biased region" description="Pro residues" evidence="1">
    <location>
        <begin position="177"/>
        <end position="187"/>
    </location>
</feature>
<accession>A0A9W9D073</accession>
<dbReference type="InterPro" id="IPR013653">
    <property type="entry name" value="GCN5-like_dom"/>
</dbReference>
<protein>
    <recommendedName>
        <fullName evidence="2">GCN5-related N-acetyltransferase Rv2170-like domain-containing protein</fullName>
    </recommendedName>
</protein>
<dbReference type="EMBL" id="JAPEVB010000002">
    <property type="protein sequence ID" value="KAJ4394587.1"/>
    <property type="molecule type" value="Genomic_DNA"/>
</dbReference>
<evidence type="ECO:0000259" key="2">
    <source>
        <dbReference type="Pfam" id="PF08445"/>
    </source>
</evidence>
<dbReference type="PANTHER" id="PTHR20958:SF6">
    <property type="entry name" value="GLYCINE N-ACYLTRANSFERASE-LIKE PROTEIN"/>
    <property type="match status" value="1"/>
</dbReference>
<gene>
    <name evidence="3" type="ORF">N0V93_003806</name>
</gene>
<dbReference type="InterPro" id="IPR016181">
    <property type="entry name" value="Acyl_CoA_acyltransferase"/>
</dbReference>
<reference evidence="3" key="1">
    <citation type="submission" date="2022-10" db="EMBL/GenBank/DDBJ databases">
        <title>Tapping the CABI collections for fungal endophytes: first genome assemblies for Collariella, Neodidymelliopsis, Ascochyta clinopodiicola, Didymella pomorum, Didymosphaeria variabile, Neocosmospora piperis and Neocucurbitaria cava.</title>
        <authorList>
            <person name="Hill R."/>
        </authorList>
    </citation>
    <scope>NUCLEOTIDE SEQUENCE</scope>
    <source>
        <strain evidence="3">IMI 355082</strain>
    </source>
</reference>
<comment type="caution">
    <text evidence="3">The sequence shown here is derived from an EMBL/GenBank/DDBJ whole genome shotgun (WGS) entry which is preliminary data.</text>
</comment>